<organism evidence="1 2">
    <name type="scientific">Paenibacillus mendelii</name>
    <dbReference type="NCBI Taxonomy" id="206163"/>
    <lineage>
        <taxon>Bacteria</taxon>
        <taxon>Bacillati</taxon>
        <taxon>Bacillota</taxon>
        <taxon>Bacilli</taxon>
        <taxon>Bacillales</taxon>
        <taxon>Paenibacillaceae</taxon>
        <taxon>Paenibacillus</taxon>
    </lineage>
</organism>
<keyword evidence="2" id="KW-1185">Reference proteome</keyword>
<dbReference type="Pfam" id="PF12831">
    <property type="entry name" value="FAD_oxidored"/>
    <property type="match status" value="1"/>
</dbReference>
<accession>A0ABV6J2L9</accession>
<proteinExistence type="predicted"/>
<dbReference type="Proteomes" id="UP001589818">
    <property type="component" value="Unassembled WGS sequence"/>
</dbReference>
<evidence type="ECO:0000313" key="2">
    <source>
        <dbReference type="Proteomes" id="UP001589818"/>
    </source>
</evidence>
<evidence type="ECO:0000313" key="1">
    <source>
        <dbReference type="EMBL" id="MFC0389981.1"/>
    </source>
</evidence>
<reference evidence="1 2" key="1">
    <citation type="submission" date="2024-09" db="EMBL/GenBank/DDBJ databases">
        <authorList>
            <person name="Sun Q."/>
            <person name="Mori K."/>
        </authorList>
    </citation>
    <scope>NUCLEOTIDE SEQUENCE [LARGE SCALE GENOMIC DNA]</scope>
    <source>
        <strain evidence="1 2">CCM 4839</strain>
    </source>
</reference>
<dbReference type="RefSeq" id="WP_204822169.1">
    <property type="nucleotide sequence ID" value="NZ_JANHOF010000005.1"/>
</dbReference>
<name>A0ABV6J2L9_9BACL</name>
<gene>
    <name evidence="1" type="ORF">ACFFJ8_01195</name>
</gene>
<dbReference type="EMBL" id="JBHLVF010000005">
    <property type="protein sequence ID" value="MFC0389981.1"/>
    <property type="molecule type" value="Genomic_DNA"/>
</dbReference>
<sequence>MNNGAEPQRIEADLCIYGGTPAGIAAAVQAGRMGLRAVLEGYHKRGTSPFLGNCGLW</sequence>
<protein>
    <submittedName>
        <fullName evidence="1">FAD-dependent oxidoreductase</fullName>
    </submittedName>
</protein>
<comment type="caution">
    <text evidence="1">The sequence shown here is derived from an EMBL/GenBank/DDBJ whole genome shotgun (WGS) entry which is preliminary data.</text>
</comment>